<accession>U7V4J8</accession>
<dbReference type="Proteomes" id="UP000017174">
    <property type="component" value="Unassembled WGS sequence"/>
</dbReference>
<reference evidence="1 2" key="1">
    <citation type="submission" date="2013-08" db="EMBL/GenBank/DDBJ databases">
        <authorList>
            <person name="Weinstock G."/>
            <person name="Sodergren E."/>
            <person name="Wylie T."/>
            <person name="Fulton L."/>
            <person name="Fulton R."/>
            <person name="Fronick C."/>
            <person name="O'Laughlin M."/>
            <person name="Godfrey J."/>
            <person name="Miner T."/>
            <person name="Herter B."/>
            <person name="Appelbaum E."/>
            <person name="Cordes M."/>
            <person name="Lek S."/>
            <person name="Wollam A."/>
            <person name="Pepin K.H."/>
            <person name="Palsikar V.B."/>
            <person name="Mitreva M."/>
            <person name="Wilson R.K."/>
        </authorList>
    </citation>
    <scope>NUCLEOTIDE SEQUENCE [LARGE SCALE GENOMIC DNA]</scope>
    <source>
        <strain evidence="1 2">F0184</strain>
    </source>
</reference>
<organism evidence="1 2">
    <name type="scientific">Rothia aeria F0184</name>
    <dbReference type="NCBI Taxonomy" id="888019"/>
    <lineage>
        <taxon>Bacteria</taxon>
        <taxon>Bacillati</taxon>
        <taxon>Actinomycetota</taxon>
        <taxon>Actinomycetes</taxon>
        <taxon>Micrococcales</taxon>
        <taxon>Micrococcaceae</taxon>
        <taxon>Rothia</taxon>
    </lineage>
</organism>
<comment type="caution">
    <text evidence="1">The sequence shown here is derived from an EMBL/GenBank/DDBJ whole genome shotgun (WGS) entry which is preliminary data.</text>
</comment>
<evidence type="ECO:0000313" key="2">
    <source>
        <dbReference type="Proteomes" id="UP000017174"/>
    </source>
</evidence>
<protein>
    <submittedName>
        <fullName evidence="1">Uncharacterized protein</fullName>
    </submittedName>
</protein>
<dbReference type="EMBL" id="AXZG01000042">
    <property type="protein sequence ID" value="ERT66089.1"/>
    <property type="molecule type" value="Genomic_DNA"/>
</dbReference>
<dbReference type="AlphaFoldDB" id="U7V4J8"/>
<sequence>KTNIGFPPPLFRTCRIAATYLAYEKKLLCNCAELPWMKGYRAV</sequence>
<proteinExistence type="predicted"/>
<gene>
    <name evidence="1" type="ORF">HMPREF0742_01459</name>
</gene>
<dbReference type="HOGENOM" id="CLU_3244338_0_0_11"/>
<name>U7V4J8_9MICC</name>
<evidence type="ECO:0000313" key="1">
    <source>
        <dbReference type="EMBL" id="ERT66089.1"/>
    </source>
</evidence>
<feature type="non-terminal residue" evidence="1">
    <location>
        <position position="1"/>
    </location>
</feature>